<dbReference type="EMBL" id="KN817596">
    <property type="protein sequence ID" value="KJA17963.1"/>
    <property type="molecule type" value="Genomic_DNA"/>
</dbReference>
<accession>A0A0D2M449</accession>
<evidence type="ECO:0008006" key="4">
    <source>
        <dbReference type="Google" id="ProtNLM"/>
    </source>
</evidence>
<organism evidence="2 3">
    <name type="scientific">Hypholoma sublateritium (strain FD-334 SS-4)</name>
    <dbReference type="NCBI Taxonomy" id="945553"/>
    <lineage>
        <taxon>Eukaryota</taxon>
        <taxon>Fungi</taxon>
        <taxon>Dikarya</taxon>
        <taxon>Basidiomycota</taxon>
        <taxon>Agaricomycotina</taxon>
        <taxon>Agaricomycetes</taxon>
        <taxon>Agaricomycetidae</taxon>
        <taxon>Agaricales</taxon>
        <taxon>Agaricineae</taxon>
        <taxon>Strophariaceae</taxon>
        <taxon>Hypholoma</taxon>
    </lineage>
</organism>
<keyword evidence="3" id="KW-1185">Reference proteome</keyword>
<reference evidence="3" key="1">
    <citation type="submission" date="2014-04" db="EMBL/GenBank/DDBJ databases">
        <title>Evolutionary Origins and Diversification of the Mycorrhizal Mutualists.</title>
        <authorList>
            <consortium name="DOE Joint Genome Institute"/>
            <consortium name="Mycorrhizal Genomics Consortium"/>
            <person name="Kohler A."/>
            <person name="Kuo A."/>
            <person name="Nagy L.G."/>
            <person name="Floudas D."/>
            <person name="Copeland A."/>
            <person name="Barry K.W."/>
            <person name="Cichocki N."/>
            <person name="Veneault-Fourrey C."/>
            <person name="LaButti K."/>
            <person name="Lindquist E.A."/>
            <person name="Lipzen A."/>
            <person name="Lundell T."/>
            <person name="Morin E."/>
            <person name="Murat C."/>
            <person name="Riley R."/>
            <person name="Ohm R."/>
            <person name="Sun H."/>
            <person name="Tunlid A."/>
            <person name="Henrissat B."/>
            <person name="Grigoriev I.V."/>
            <person name="Hibbett D.S."/>
            <person name="Martin F."/>
        </authorList>
    </citation>
    <scope>NUCLEOTIDE SEQUENCE [LARGE SCALE GENOMIC DNA]</scope>
    <source>
        <strain evidence="3">FD-334 SS-4</strain>
    </source>
</reference>
<evidence type="ECO:0000256" key="1">
    <source>
        <dbReference type="SAM" id="MobiDB-lite"/>
    </source>
</evidence>
<proteinExistence type="predicted"/>
<dbReference type="AlphaFoldDB" id="A0A0D2M449"/>
<protein>
    <recommendedName>
        <fullName evidence="4">DNA/RNA-binding protein Alba-like domain-containing protein</fullName>
    </recommendedName>
</protein>
<evidence type="ECO:0000313" key="2">
    <source>
        <dbReference type="EMBL" id="KJA17963.1"/>
    </source>
</evidence>
<dbReference type="Proteomes" id="UP000054270">
    <property type="component" value="Unassembled WGS sequence"/>
</dbReference>
<name>A0A0D2M449_HYPSF</name>
<feature type="region of interest" description="Disordered" evidence="1">
    <location>
        <begin position="168"/>
        <end position="210"/>
    </location>
</feature>
<feature type="compositionally biased region" description="Basic residues" evidence="1">
    <location>
        <begin position="180"/>
        <end position="195"/>
    </location>
</feature>
<dbReference type="OMA" id="TPFMRIT"/>
<evidence type="ECO:0000313" key="3">
    <source>
        <dbReference type="Proteomes" id="UP000054270"/>
    </source>
</evidence>
<sequence length="210" mass="22672">MDSEAEQKLDGAKEKQIRIAQHGKMKSYIANALAFLETEDEDKAVVLHTLPIIPTVGEASITPKAASLATSAVPRLLSVVEILKREYISLLDARKSPRMIGLHQYNELGTLEALGVAIGTAPAPGAGDEEQRSLDIIQALSGKNHPRQAQTPFMRITLSKAERPDLLAQGATYQPPNVRKQSKSAKTRAKKRARAQRGADASMDDAGTVV</sequence>
<dbReference type="OrthoDB" id="424402at2759"/>
<dbReference type="STRING" id="945553.A0A0D2M449"/>
<gene>
    <name evidence="2" type="ORF">HYPSUDRAFT_45820</name>
</gene>